<dbReference type="PROSITE" id="PS00108">
    <property type="entry name" value="PROTEIN_KINASE_ST"/>
    <property type="match status" value="1"/>
</dbReference>
<dbReference type="InterPro" id="IPR008271">
    <property type="entry name" value="Ser/Thr_kinase_AS"/>
</dbReference>
<dbReference type="Proteomes" id="UP000230066">
    <property type="component" value="Unassembled WGS sequence"/>
</dbReference>
<evidence type="ECO:0000256" key="7">
    <source>
        <dbReference type="ARBA" id="ARBA00023193"/>
    </source>
</evidence>
<keyword evidence="14" id="KW-1185">Reference proteome</keyword>
<feature type="region of interest" description="Disordered" evidence="11">
    <location>
        <begin position="445"/>
        <end position="467"/>
    </location>
</feature>
<evidence type="ECO:0000256" key="5">
    <source>
        <dbReference type="ARBA" id="ARBA00022777"/>
    </source>
</evidence>
<dbReference type="Gene3D" id="1.10.510.10">
    <property type="entry name" value="Transferase(Phosphotransferase) domain 1"/>
    <property type="match status" value="2"/>
</dbReference>
<evidence type="ECO:0000256" key="11">
    <source>
        <dbReference type="SAM" id="MobiDB-lite"/>
    </source>
</evidence>
<dbReference type="InterPro" id="IPR050339">
    <property type="entry name" value="CC_SR_Kinase"/>
</dbReference>
<sequence>MPNDPSARAKTPHPKSDHQERACSEVSIMARLRHRNVVQYVTSWVEYGSGPLTDVDRGEAYYSSDPQNLSLEDGSKSVTSDGDELPSVISPAQFGGNSEENCPDTWVNNRSLLSVCNGISANKELQIAPFRPKTSERCSFGPRLFIQLELCNYNLAQWLQHRNEEFDQRARSSGPLIGPKWWQTVPHAPGRWLADQLACGLAYLHANRMMHRDLKPENVLLSGPPLSSLCDQPCACQPTCCSPAHETGGSQPQPSIECYHRLTVKICDFGLSRFLDRPCKTVFPAIPTGRMLPLARPVPDMKRNTHSSRAVSFCSGLTQRIPARPSERRAHSHSFANLRFLSEYKKDGSSESPDSLPIFTDSRLTENHRLPPPPQLLTGHLGSELYAAPEVRPATNSRRRIFYDYKADVYSLGVIFFQLFYPFSTSHELITCLQGMVTLQEPPILHCGGQRKRPSKSPQSDSSTSRATGHVILPSSFVFSWPEESQLVGRMLQHDPTKRPSATELRYFLAPTSEYPDLIPFRTSSCTVNSTLTDPVAAEVQEDSRAVIETKHCSVDFQQLLTGGSHRLLDMALWRCQELERELIELRQRLAHSKPNVHTTPVEISAHLPASISDVALVAGF</sequence>
<keyword evidence="2" id="KW-0723">Serine/threonine-protein kinase</keyword>
<dbReference type="AlphaFoldDB" id="A0A4E0RJD1"/>
<evidence type="ECO:0000313" key="14">
    <source>
        <dbReference type="Proteomes" id="UP000230066"/>
    </source>
</evidence>
<evidence type="ECO:0000256" key="9">
    <source>
        <dbReference type="ARBA" id="ARBA00048659"/>
    </source>
</evidence>
<name>A0A4E0RJD1_FASHE</name>
<dbReference type="GO" id="GO:0005737">
    <property type="term" value="C:cytoplasm"/>
    <property type="evidence" value="ECO:0007669"/>
    <property type="project" value="TreeGrafter"/>
</dbReference>
<dbReference type="GO" id="GO:0005524">
    <property type="term" value="F:ATP binding"/>
    <property type="evidence" value="ECO:0007669"/>
    <property type="project" value="UniProtKB-KW"/>
</dbReference>
<evidence type="ECO:0000313" key="13">
    <source>
        <dbReference type="EMBL" id="THD21518.1"/>
    </source>
</evidence>
<dbReference type="InterPro" id="IPR000719">
    <property type="entry name" value="Prot_kinase_dom"/>
</dbReference>
<evidence type="ECO:0000256" key="6">
    <source>
        <dbReference type="ARBA" id="ARBA00022840"/>
    </source>
</evidence>
<gene>
    <name evidence="13" type="ORF">D915_007882</name>
</gene>
<reference evidence="13" key="1">
    <citation type="submission" date="2019-03" db="EMBL/GenBank/DDBJ databases">
        <title>Improved annotation for the trematode Fasciola hepatica.</title>
        <authorList>
            <person name="Choi Y.-J."/>
            <person name="Martin J."/>
            <person name="Mitreva M."/>
        </authorList>
    </citation>
    <scope>NUCLEOTIDE SEQUENCE [LARGE SCALE GENOMIC DNA]</scope>
</reference>
<evidence type="ECO:0000256" key="3">
    <source>
        <dbReference type="ARBA" id="ARBA00022679"/>
    </source>
</evidence>
<dbReference type="PANTHER" id="PTHR11042:SF160">
    <property type="entry name" value="EUKARYOTIC TRANSLATION INITIATION FACTOR 2-ALPHA KINASE 1"/>
    <property type="match status" value="1"/>
</dbReference>
<feature type="domain" description="Protein kinase" evidence="12">
    <location>
        <begin position="1"/>
        <end position="509"/>
    </location>
</feature>
<keyword evidence="5" id="KW-0418">Kinase</keyword>
<keyword evidence="7" id="KW-0652">Protein synthesis inhibitor</keyword>
<evidence type="ECO:0000256" key="1">
    <source>
        <dbReference type="ARBA" id="ARBA00012513"/>
    </source>
</evidence>
<dbReference type="GO" id="GO:0017148">
    <property type="term" value="P:negative regulation of translation"/>
    <property type="evidence" value="ECO:0007669"/>
    <property type="project" value="UniProtKB-KW"/>
</dbReference>
<dbReference type="GO" id="GO:0004694">
    <property type="term" value="F:eukaryotic translation initiation factor 2alpha kinase activity"/>
    <property type="evidence" value="ECO:0007669"/>
    <property type="project" value="TreeGrafter"/>
</dbReference>
<comment type="catalytic activity">
    <reaction evidence="10">
        <text>L-seryl-[protein] + ATP = O-phospho-L-seryl-[protein] + ADP + H(+)</text>
        <dbReference type="Rhea" id="RHEA:17989"/>
        <dbReference type="Rhea" id="RHEA-COMP:9863"/>
        <dbReference type="Rhea" id="RHEA-COMP:11604"/>
        <dbReference type="ChEBI" id="CHEBI:15378"/>
        <dbReference type="ChEBI" id="CHEBI:29999"/>
        <dbReference type="ChEBI" id="CHEBI:30616"/>
        <dbReference type="ChEBI" id="CHEBI:83421"/>
        <dbReference type="ChEBI" id="CHEBI:456216"/>
        <dbReference type="EC" id="2.7.11.1"/>
    </reaction>
    <physiologicalReaction direction="left-to-right" evidence="10">
        <dbReference type="Rhea" id="RHEA:17990"/>
    </physiologicalReaction>
</comment>
<dbReference type="Pfam" id="PF00069">
    <property type="entry name" value="Pkinase"/>
    <property type="match status" value="1"/>
</dbReference>
<comment type="catalytic activity">
    <reaction evidence="9">
        <text>L-threonyl-[protein] + ATP = O-phospho-L-threonyl-[protein] + ADP + H(+)</text>
        <dbReference type="Rhea" id="RHEA:46608"/>
        <dbReference type="Rhea" id="RHEA-COMP:11060"/>
        <dbReference type="Rhea" id="RHEA-COMP:11605"/>
        <dbReference type="ChEBI" id="CHEBI:15378"/>
        <dbReference type="ChEBI" id="CHEBI:30013"/>
        <dbReference type="ChEBI" id="CHEBI:30616"/>
        <dbReference type="ChEBI" id="CHEBI:61977"/>
        <dbReference type="ChEBI" id="CHEBI:456216"/>
        <dbReference type="EC" id="2.7.11.1"/>
    </reaction>
    <physiologicalReaction direction="left-to-right" evidence="9">
        <dbReference type="Rhea" id="RHEA:46609"/>
    </physiologicalReaction>
</comment>
<keyword evidence="4" id="KW-0547">Nucleotide-binding</keyword>
<feature type="compositionally biased region" description="Polar residues" evidence="11">
    <location>
        <begin position="64"/>
        <end position="80"/>
    </location>
</feature>
<evidence type="ECO:0000256" key="8">
    <source>
        <dbReference type="ARBA" id="ARBA00037982"/>
    </source>
</evidence>
<keyword evidence="3" id="KW-0808">Transferase</keyword>
<evidence type="ECO:0000256" key="10">
    <source>
        <dbReference type="ARBA" id="ARBA00048977"/>
    </source>
</evidence>
<dbReference type="PANTHER" id="PTHR11042">
    <property type="entry name" value="EUKARYOTIC TRANSLATION INITIATION FACTOR 2-ALPHA KINASE EIF2-ALPHA KINASE -RELATED"/>
    <property type="match status" value="1"/>
</dbReference>
<dbReference type="SMART" id="SM00220">
    <property type="entry name" value="S_TKc"/>
    <property type="match status" value="1"/>
</dbReference>
<dbReference type="Gene3D" id="3.30.200.20">
    <property type="entry name" value="Phosphorylase Kinase, domain 1"/>
    <property type="match status" value="1"/>
</dbReference>
<organism evidence="13 14">
    <name type="scientific">Fasciola hepatica</name>
    <name type="common">Liver fluke</name>
    <dbReference type="NCBI Taxonomy" id="6192"/>
    <lineage>
        <taxon>Eukaryota</taxon>
        <taxon>Metazoa</taxon>
        <taxon>Spiralia</taxon>
        <taxon>Lophotrochozoa</taxon>
        <taxon>Platyhelminthes</taxon>
        <taxon>Trematoda</taxon>
        <taxon>Digenea</taxon>
        <taxon>Plagiorchiida</taxon>
        <taxon>Echinostomata</taxon>
        <taxon>Echinostomatoidea</taxon>
        <taxon>Fasciolidae</taxon>
        <taxon>Fasciola</taxon>
    </lineage>
</organism>
<dbReference type="EMBL" id="JXXN02003467">
    <property type="protein sequence ID" value="THD21518.1"/>
    <property type="molecule type" value="Genomic_DNA"/>
</dbReference>
<feature type="compositionally biased region" description="Low complexity" evidence="11">
    <location>
        <begin position="456"/>
        <end position="466"/>
    </location>
</feature>
<comment type="caution">
    <text evidence="13">The sequence shown here is derived from an EMBL/GenBank/DDBJ whole genome shotgun (WGS) entry which is preliminary data.</text>
</comment>
<evidence type="ECO:0000256" key="2">
    <source>
        <dbReference type="ARBA" id="ARBA00022527"/>
    </source>
</evidence>
<protein>
    <recommendedName>
        <fullName evidence="1">non-specific serine/threonine protein kinase</fullName>
        <ecNumber evidence="1">2.7.11.1</ecNumber>
    </recommendedName>
</protein>
<feature type="region of interest" description="Disordered" evidence="11">
    <location>
        <begin position="63"/>
        <end position="101"/>
    </location>
</feature>
<dbReference type="GO" id="GO:0005634">
    <property type="term" value="C:nucleus"/>
    <property type="evidence" value="ECO:0007669"/>
    <property type="project" value="TreeGrafter"/>
</dbReference>
<comment type="similarity">
    <text evidence="8">Belongs to the protein kinase superfamily. Ser/Thr protein kinase family. GCN2 subfamily.</text>
</comment>
<evidence type="ECO:0000259" key="12">
    <source>
        <dbReference type="PROSITE" id="PS50011"/>
    </source>
</evidence>
<feature type="region of interest" description="Disordered" evidence="11">
    <location>
        <begin position="1"/>
        <end position="22"/>
    </location>
</feature>
<keyword evidence="6" id="KW-0067">ATP-binding</keyword>
<accession>A0A4E0RJD1</accession>
<dbReference type="InterPro" id="IPR011009">
    <property type="entry name" value="Kinase-like_dom_sf"/>
</dbReference>
<evidence type="ECO:0000256" key="4">
    <source>
        <dbReference type="ARBA" id="ARBA00022741"/>
    </source>
</evidence>
<dbReference type="SUPFAM" id="SSF56112">
    <property type="entry name" value="Protein kinase-like (PK-like)"/>
    <property type="match status" value="1"/>
</dbReference>
<dbReference type="PROSITE" id="PS50011">
    <property type="entry name" value="PROTEIN_KINASE_DOM"/>
    <property type="match status" value="1"/>
</dbReference>
<proteinExistence type="inferred from homology"/>
<dbReference type="EC" id="2.7.11.1" evidence="1"/>